<reference evidence="2 3" key="1">
    <citation type="submission" date="2019-07" db="EMBL/GenBank/DDBJ databases">
        <title>Complete Genome Sequence and Methylome Analysis of Nocardia otitidis-caviarum NEB252.</title>
        <authorList>
            <person name="Fomenkov A."/>
            <person name="Anton B.P."/>
            <person name="Vincze T."/>
            <person name="Roberts R.J."/>
        </authorList>
    </citation>
    <scope>NUCLEOTIDE SEQUENCE [LARGE SCALE GENOMIC DNA]</scope>
    <source>
        <strain evidence="2 3">NEB252</strain>
    </source>
</reference>
<feature type="transmembrane region" description="Helical" evidence="1">
    <location>
        <begin position="87"/>
        <end position="112"/>
    </location>
</feature>
<keyword evidence="1" id="KW-0812">Transmembrane</keyword>
<feature type="transmembrane region" description="Helical" evidence="1">
    <location>
        <begin position="278"/>
        <end position="302"/>
    </location>
</feature>
<dbReference type="RefSeq" id="WP_143984054.1">
    <property type="nucleotide sequence ID" value="NZ_JADLRM010000003.1"/>
</dbReference>
<feature type="transmembrane region" description="Helical" evidence="1">
    <location>
        <begin position="213"/>
        <end position="232"/>
    </location>
</feature>
<protein>
    <submittedName>
        <fullName evidence="2">DUF4173 domain-containing protein</fullName>
    </submittedName>
</protein>
<evidence type="ECO:0000313" key="3">
    <source>
        <dbReference type="Proteomes" id="UP000317039"/>
    </source>
</evidence>
<feature type="transmembrane region" description="Helical" evidence="1">
    <location>
        <begin position="167"/>
        <end position="193"/>
    </location>
</feature>
<dbReference type="EMBL" id="CP041695">
    <property type="protein sequence ID" value="QDP83436.1"/>
    <property type="molecule type" value="Genomic_DNA"/>
</dbReference>
<dbReference type="Pfam" id="PF13687">
    <property type="entry name" value="DUF4153"/>
    <property type="match status" value="1"/>
</dbReference>
<dbReference type="KEGG" id="nod:FOH10_12755"/>
<gene>
    <name evidence="2" type="ORF">FOH10_12755</name>
</gene>
<keyword evidence="1" id="KW-1133">Transmembrane helix</keyword>
<accession>A0A516NX01</accession>
<proteinExistence type="predicted"/>
<dbReference type="AlphaFoldDB" id="A0A516NX01"/>
<organism evidence="2 3">
    <name type="scientific">Nocardia otitidiscaviarum</name>
    <dbReference type="NCBI Taxonomy" id="1823"/>
    <lineage>
        <taxon>Bacteria</taxon>
        <taxon>Bacillati</taxon>
        <taxon>Actinomycetota</taxon>
        <taxon>Actinomycetes</taxon>
        <taxon>Mycobacteriales</taxon>
        <taxon>Nocardiaceae</taxon>
        <taxon>Nocardia</taxon>
    </lineage>
</organism>
<feature type="transmembrane region" description="Helical" evidence="1">
    <location>
        <begin position="44"/>
        <end position="66"/>
    </location>
</feature>
<feature type="transmembrane region" description="Helical" evidence="1">
    <location>
        <begin position="309"/>
        <end position="328"/>
    </location>
</feature>
<dbReference type="InterPro" id="IPR025291">
    <property type="entry name" value="DUF4153"/>
</dbReference>
<evidence type="ECO:0000256" key="1">
    <source>
        <dbReference type="SAM" id="Phobius"/>
    </source>
</evidence>
<evidence type="ECO:0000313" key="2">
    <source>
        <dbReference type="EMBL" id="QDP83436.1"/>
    </source>
</evidence>
<name>A0A516NX01_9NOCA</name>
<keyword evidence="1" id="KW-0472">Membrane</keyword>
<dbReference type="Proteomes" id="UP000317039">
    <property type="component" value="Chromosome"/>
</dbReference>
<feature type="transmembrane region" description="Helical" evidence="1">
    <location>
        <begin position="244"/>
        <end position="266"/>
    </location>
</feature>
<feature type="transmembrane region" description="Helical" evidence="1">
    <location>
        <begin position="124"/>
        <end position="146"/>
    </location>
</feature>
<sequence length="399" mass="43701">MWWSALALALLAVGAFRASEWLFILCVLTAGVVASLAVVRRSAHGVVFEMAAVPLTAMLFAVPWLYHGVTRVRRARMSSQQRVWWSALVTVALLVVFVPLLAGADAVFATLVDGVLPSMDAAELWRWVLLFLLAALGTAGALYLLAAPPPAAGTVVRQRVSRRLTRLEWALPVGALTILFAVFVGTQLAVLFGGDDYVQRTADLTYAEYARSGFWQLSAVSVLTLAVITVVQRWAARDTAADRAWLRAALAAVSVLTLVIVASALSRMWTYQQAYGFTVLRLLVEVFELWIAAVYLLVLASLVRLRQGWLPRAAVGAAAATLLALAIMNPERLIADRNIDRWEAGKSLDTDYLNDLSADVLPAADRLPDALRREVVGPIVLRLDDDTWRDWNLSRANAR</sequence>